<dbReference type="Proteomes" id="UP001418222">
    <property type="component" value="Unassembled WGS sequence"/>
</dbReference>
<keyword evidence="3" id="KW-1185">Reference proteome</keyword>
<sequence>MLKQEWAEDDSSDGQVLPRGFLKSNHGKESTTQKRPKRQRYRSLKEIYASLDAIKRFEEIRADDGVVIEPFDNLSSEVSAVGEGKKKCKLSQAEETLQWMEESDEVAVQRMRGARQKVRRARSGVSTVQQRHFLRPSPLLRPHCQKSMPPKI</sequence>
<organism evidence="2 3">
    <name type="scientific">Platanthera zijinensis</name>
    <dbReference type="NCBI Taxonomy" id="2320716"/>
    <lineage>
        <taxon>Eukaryota</taxon>
        <taxon>Viridiplantae</taxon>
        <taxon>Streptophyta</taxon>
        <taxon>Embryophyta</taxon>
        <taxon>Tracheophyta</taxon>
        <taxon>Spermatophyta</taxon>
        <taxon>Magnoliopsida</taxon>
        <taxon>Liliopsida</taxon>
        <taxon>Asparagales</taxon>
        <taxon>Orchidaceae</taxon>
        <taxon>Orchidoideae</taxon>
        <taxon>Orchideae</taxon>
        <taxon>Orchidinae</taxon>
        <taxon>Platanthera</taxon>
    </lineage>
</organism>
<feature type="region of interest" description="Disordered" evidence="1">
    <location>
        <begin position="1"/>
        <end position="39"/>
    </location>
</feature>
<dbReference type="AlphaFoldDB" id="A0AAP0BAX4"/>
<dbReference type="EMBL" id="JBBWWQ010000012">
    <property type="protein sequence ID" value="KAK8934659.1"/>
    <property type="molecule type" value="Genomic_DNA"/>
</dbReference>
<evidence type="ECO:0000256" key="1">
    <source>
        <dbReference type="SAM" id="MobiDB-lite"/>
    </source>
</evidence>
<reference evidence="2 3" key="1">
    <citation type="journal article" date="2022" name="Nat. Plants">
        <title>Genomes of leafy and leafless Platanthera orchids illuminate the evolution of mycoheterotrophy.</title>
        <authorList>
            <person name="Li M.H."/>
            <person name="Liu K.W."/>
            <person name="Li Z."/>
            <person name="Lu H.C."/>
            <person name="Ye Q.L."/>
            <person name="Zhang D."/>
            <person name="Wang J.Y."/>
            <person name="Li Y.F."/>
            <person name="Zhong Z.M."/>
            <person name="Liu X."/>
            <person name="Yu X."/>
            <person name="Liu D.K."/>
            <person name="Tu X.D."/>
            <person name="Liu B."/>
            <person name="Hao Y."/>
            <person name="Liao X.Y."/>
            <person name="Jiang Y.T."/>
            <person name="Sun W.H."/>
            <person name="Chen J."/>
            <person name="Chen Y.Q."/>
            <person name="Ai Y."/>
            <person name="Zhai J.W."/>
            <person name="Wu S.S."/>
            <person name="Zhou Z."/>
            <person name="Hsiao Y.Y."/>
            <person name="Wu W.L."/>
            <person name="Chen Y.Y."/>
            <person name="Lin Y.F."/>
            <person name="Hsu J.L."/>
            <person name="Li C.Y."/>
            <person name="Wang Z.W."/>
            <person name="Zhao X."/>
            <person name="Zhong W.Y."/>
            <person name="Ma X.K."/>
            <person name="Ma L."/>
            <person name="Huang J."/>
            <person name="Chen G.Z."/>
            <person name="Huang M.Z."/>
            <person name="Huang L."/>
            <person name="Peng D.H."/>
            <person name="Luo Y.B."/>
            <person name="Zou S.Q."/>
            <person name="Chen S.P."/>
            <person name="Lan S."/>
            <person name="Tsai W.C."/>
            <person name="Van de Peer Y."/>
            <person name="Liu Z.J."/>
        </authorList>
    </citation>
    <scope>NUCLEOTIDE SEQUENCE [LARGE SCALE GENOMIC DNA]</scope>
    <source>
        <strain evidence="2">Lor287</strain>
    </source>
</reference>
<evidence type="ECO:0000313" key="2">
    <source>
        <dbReference type="EMBL" id="KAK8934659.1"/>
    </source>
</evidence>
<gene>
    <name evidence="2" type="ORF">KSP39_PZI015123</name>
</gene>
<proteinExistence type="predicted"/>
<protein>
    <submittedName>
        <fullName evidence="2">Uncharacterized protein</fullName>
    </submittedName>
</protein>
<accession>A0AAP0BAX4</accession>
<comment type="caution">
    <text evidence="2">The sequence shown here is derived from an EMBL/GenBank/DDBJ whole genome shotgun (WGS) entry which is preliminary data.</text>
</comment>
<name>A0AAP0BAX4_9ASPA</name>
<evidence type="ECO:0000313" key="3">
    <source>
        <dbReference type="Proteomes" id="UP001418222"/>
    </source>
</evidence>